<dbReference type="InterPro" id="IPR014041">
    <property type="entry name" value="ESCRT-II_cplx_Vps25-sub_N"/>
</dbReference>
<protein>
    <recommendedName>
        <fullName evidence="3">Vacuolar protein-sorting-associated protein 25</fullName>
    </recommendedName>
    <alternativeName>
        <fullName evidence="7">ESCRT-II complex subunit VPS25</fullName>
    </alternativeName>
</protein>
<dbReference type="GO" id="GO:0042803">
    <property type="term" value="F:protein homodimerization activity"/>
    <property type="evidence" value="ECO:0007669"/>
    <property type="project" value="TreeGrafter"/>
</dbReference>
<dbReference type="Gene3D" id="1.10.10.570">
    <property type="entry name" value="Winged helix' DNA-binding domain. Chain C. Domain 1"/>
    <property type="match status" value="1"/>
</dbReference>
<dbReference type="InterPro" id="IPR036388">
    <property type="entry name" value="WH-like_DNA-bd_sf"/>
</dbReference>
<keyword evidence="4" id="KW-0813">Transport</keyword>
<evidence type="ECO:0000313" key="8">
    <source>
        <dbReference type="EMBL" id="KAJ1531053.1"/>
    </source>
</evidence>
<evidence type="ECO:0000256" key="4">
    <source>
        <dbReference type="ARBA" id="ARBA00022448"/>
    </source>
</evidence>
<evidence type="ECO:0000256" key="5">
    <source>
        <dbReference type="ARBA" id="ARBA00022490"/>
    </source>
</evidence>
<evidence type="ECO:0000256" key="2">
    <source>
        <dbReference type="ARBA" id="ARBA00009674"/>
    </source>
</evidence>
<keyword evidence="5" id="KW-0963">Cytoplasm</keyword>
<name>A0AAV7XWY4_9NEOP</name>
<keyword evidence="9" id="KW-1185">Reference proteome</keyword>
<proteinExistence type="inferred from homology"/>
<reference evidence="8" key="1">
    <citation type="submission" date="2022-12" db="EMBL/GenBank/DDBJ databases">
        <title>Chromosome-level genome assembly of the bean flower thrips Megalurothrips usitatus.</title>
        <authorList>
            <person name="Ma L."/>
            <person name="Liu Q."/>
            <person name="Li H."/>
            <person name="Cai W."/>
        </authorList>
    </citation>
    <scope>NUCLEOTIDE SEQUENCE</scope>
    <source>
        <strain evidence="8">Cailab_2022a</strain>
    </source>
</reference>
<dbReference type="PANTHER" id="PTHR13149:SF0">
    <property type="entry name" value="VACUOLAR PROTEIN-SORTING-ASSOCIATED PROTEIN 25"/>
    <property type="match status" value="1"/>
</dbReference>
<dbReference type="GO" id="GO:0000814">
    <property type="term" value="C:ESCRT II complex"/>
    <property type="evidence" value="ECO:0007669"/>
    <property type="project" value="InterPro"/>
</dbReference>
<keyword evidence="6" id="KW-0653">Protein transport</keyword>
<organism evidence="8 9">
    <name type="scientific">Megalurothrips usitatus</name>
    <name type="common">bean blossom thrips</name>
    <dbReference type="NCBI Taxonomy" id="439358"/>
    <lineage>
        <taxon>Eukaryota</taxon>
        <taxon>Metazoa</taxon>
        <taxon>Ecdysozoa</taxon>
        <taxon>Arthropoda</taxon>
        <taxon>Hexapoda</taxon>
        <taxon>Insecta</taxon>
        <taxon>Pterygota</taxon>
        <taxon>Neoptera</taxon>
        <taxon>Paraneoptera</taxon>
        <taxon>Thysanoptera</taxon>
        <taxon>Terebrantia</taxon>
        <taxon>Thripoidea</taxon>
        <taxon>Thripidae</taxon>
        <taxon>Megalurothrips</taxon>
    </lineage>
</organism>
<dbReference type="GO" id="GO:0005198">
    <property type="term" value="F:structural molecule activity"/>
    <property type="evidence" value="ECO:0007669"/>
    <property type="project" value="TreeGrafter"/>
</dbReference>
<gene>
    <name evidence="8" type="ORF">ONE63_005883</name>
</gene>
<comment type="subcellular location">
    <subcellularLocation>
        <location evidence="1">Cytoplasm</location>
    </subcellularLocation>
</comment>
<dbReference type="AlphaFoldDB" id="A0AAV7XWY4"/>
<dbReference type="GO" id="GO:0016236">
    <property type="term" value="P:macroautophagy"/>
    <property type="evidence" value="ECO:0007669"/>
    <property type="project" value="UniProtKB-ARBA"/>
</dbReference>
<dbReference type="FunFam" id="1.10.10.10:FF:000141">
    <property type="entry name" value="vacuolar protein-sorting-associated protein 25"/>
    <property type="match status" value="1"/>
</dbReference>
<evidence type="ECO:0000256" key="3">
    <source>
        <dbReference type="ARBA" id="ARBA00017934"/>
    </source>
</evidence>
<dbReference type="InterPro" id="IPR036390">
    <property type="entry name" value="WH_DNA-bd_sf"/>
</dbReference>
<evidence type="ECO:0000256" key="7">
    <source>
        <dbReference type="ARBA" id="ARBA00030094"/>
    </source>
</evidence>
<accession>A0AAV7XWY4</accession>
<evidence type="ECO:0000256" key="6">
    <source>
        <dbReference type="ARBA" id="ARBA00022927"/>
    </source>
</evidence>
<dbReference type="SUPFAM" id="SSF46785">
    <property type="entry name" value="Winged helix' DNA-binding domain"/>
    <property type="match status" value="2"/>
</dbReference>
<evidence type="ECO:0000313" key="9">
    <source>
        <dbReference type="Proteomes" id="UP001075354"/>
    </source>
</evidence>
<sequence length="178" mass="20737">MMSVSDIEWPWQYSFPPFFTIQPHAETKARQLQAWRTLVLNYYKANKLSLLDIREAHQSSLFNNSTIDRKLPQEGILLVLDDLQKTGNAEPLDKSRNRWLIYWHTLEEWAALIYNWAQASGSLNNVCTFFELVAGDDTSDQDFYGLDQEVLLRALQVLESQKKAEIITFDDNQGVKFF</sequence>
<dbReference type="FunFam" id="1.10.10.570:FF:000003">
    <property type="entry name" value="Vacuolar protein-sorting-associated protein 25"/>
    <property type="match status" value="1"/>
</dbReference>
<comment type="caution">
    <text evidence="8">The sequence shown here is derived from an EMBL/GenBank/DDBJ whole genome shotgun (WGS) entry which is preliminary data.</text>
</comment>
<comment type="similarity">
    <text evidence="2">Belongs to the VPS25 family.</text>
</comment>
<dbReference type="Gene3D" id="1.10.10.10">
    <property type="entry name" value="Winged helix-like DNA-binding domain superfamily/Winged helix DNA-binding domain"/>
    <property type="match status" value="1"/>
</dbReference>
<dbReference type="PANTHER" id="PTHR13149">
    <property type="entry name" value="VACUOLAR PROTEIN SORTING-ASSOCIATED PROTEIN VPS25"/>
    <property type="match status" value="1"/>
</dbReference>
<dbReference type="EMBL" id="JAPTSV010000002">
    <property type="protein sequence ID" value="KAJ1531053.1"/>
    <property type="molecule type" value="Genomic_DNA"/>
</dbReference>
<dbReference type="Proteomes" id="UP001075354">
    <property type="component" value="Chromosome 2"/>
</dbReference>
<dbReference type="GO" id="GO:0043328">
    <property type="term" value="P:protein transport to vacuole involved in ubiquitin-dependent protein catabolic process via the multivesicular body sorting pathway"/>
    <property type="evidence" value="ECO:0007669"/>
    <property type="project" value="TreeGrafter"/>
</dbReference>
<evidence type="ECO:0000256" key="1">
    <source>
        <dbReference type="ARBA" id="ARBA00004496"/>
    </source>
</evidence>
<dbReference type="Pfam" id="PF05871">
    <property type="entry name" value="ESCRT-II"/>
    <property type="match status" value="1"/>
</dbReference>
<dbReference type="InterPro" id="IPR008570">
    <property type="entry name" value="ESCRT-II_cplx_Vps25-sub"/>
</dbReference>